<comment type="subcellular location">
    <subcellularLocation>
        <location evidence="1">Membrane</location>
        <topology evidence="1">Multi-pass membrane protein</topology>
    </subcellularLocation>
</comment>
<dbReference type="GO" id="GO:0015141">
    <property type="term" value="F:succinate transmembrane transporter activity"/>
    <property type="evidence" value="ECO:0007669"/>
    <property type="project" value="UniProtKB-ARBA"/>
</dbReference>
<dbReference type="InterPro" id="IPR031312">
    <property type="entry name" value="Na/sul_symport_CS"/>
</dbReference>
<name>A0ABD5WEF6_9EURY</name>
<dbReference type="Pfam" id="PF00939">
    <property type="entry name" value="Na_sulph_symp"/>
    <property type="match status" value="1"/>
</dbReference>
<keyword evidence="3 6" id="KW-0812">Transmembrane</keyword>
<feature type="transmembrane region" description="Helical" evidence="6">
    <location>
        <begin position="132"/>
        <end position="157"/>
    </location>
</feature>
<feature type="transmembrane region" description="Helical" evidence="6">
    <location>
        <begin position="357"/>
        <end position="375"/>
    </location>
</feature>
<keyword evidence="5 6" id="KW-0472">Membrane</keyword>
<feature type="transmembrane region" description="Helical" evidence="6">
    <location>
        <begin position="83"/>
        <end position="108"/>
    </location>
</feature>
<feature type="transmembrane region" description="Helical" evidence="6">
    <location>
        <begin position="55"/>
        <end position="76"/>
    </location>
</feature>
<protein>
    <submittedName>
        <fullName evidence="7">SLC13 family permease</fullName>
    </submittedName>
</protein>
<organism evidence="7 8">
    <name type="scientific">Halorussus caseinilyticus</name>
    <dbReference type="NCBI Taxonomy" id="3034025"/>
    <lineage>
        <taxon>Archaea</taxon>
        <taxon>Methanobacteriati</taxon>
        <taxon>Methanobacteriota</taxon>
        <taxon>Stenosarchaea group</taxon>
        <taxon>Halobacteria</taxon>
        <taxon>Halobacteriales</taxon>
        <taxon>Haladaptataceae</taxon>
        <taxon>Halorussus</taxon>
    </lineage>
</organism>
<reference evidence="7 8" key="1">
    <citation type="journal article" date="2019" name="Int. J. Syst. Evol. Microbiol.">
        <title>The Global Catalogue of Microorganisms (GCM) 10K type strain sequencing project: providing services to taxonomists for standard genome sequencing and annotation.</title>
        <authorList>
            <consortium name="The Broad Institute Genomics Platform"/>
            <consortium name="The Broad Institute Genome Sequencing Center for Infectious Disease"/>
            <person name="Wu L."/>
            <person name="Ma J."/>
        </authorList>
    </citation>
    <scope>NUCLEOTIDE SEQUENCE [LARGE SCALE GENOMIC DNA]</scope>
    <source>
        <strain evidence="7 8">DT72</strain>
    </source>
</reference>
<accession>A0ABD5WEF6</accession>
<proteinExistence type="predicted"/>
<dbReference type="GeneID" id="79305379"/>
<feature type="transmembrane region" description="Helical" evidence="6">
    <location>
        <begin position="277"/>
        <end position="297"/>
    </location>
</feature>
<evidence type="ECO:0000256" key="6">
    <source>
        <dbReference type="SAM" id="Phobius"/>
    </source>
</evidence>
<evidence type="ECO:0000313" key="8">
    <source>
        <dbReference type="Proteomes" id="UP001596407"/>
    </source>
</evidence>
<evidence type="ECO:0000256" key="5">
    <source>
        <dbReference type="ARBA" id="ARBA00023136"/>
    </source>
</evidence>
<dbReference type="PANTHER" id="PTHR10283">
    <property type="entry name" value="SOLUTE CARRIER FAMILY 13 MEMBER"/>
    <property type="match status" value="1"/>
</dbReference>
<feature type="transmembrane region" description="Helical" evidence="6">
    <location>
        <begin position="387"/>
        <end position="411"/>
    </location>
</feature>
<comment type="caution">
    <text evidence="7">The sequence shown here is derived from an EMBL/GenBank/DDBJ whole genome shotgun (WGS) entry which is preliminary data.</text>
</comment>
<dbReference type="InterPro" id="IPR001898">
    <property type="entry name" value="SLC13A/DASS"/>
</dbReference>
<dbReference type="CDD" id="cd01115">
    <property type="entry name" value="SLC13_permease"/>
    <property type="match status" value="1"/>
</dbReference>
<evidence type="ECO:0000256" key="4">
    <source>
        <dbReference type="ARBA" id="ARBA00022989"/>
    </source>
</evidence>
<evidence type="ECO:0000256" key="1">
    <source>
        <dbReference type="ARBA" id="ARBA00004141"/>
    </source>
</evidence>
<dbReference type="GO" id="GO:0016020">
    <property type="term" value="C:membrane"/>
    <property type="evidence" value="ECO:0007669"/>
    <property type="project" value="UniProtKB-SubCell"/>
</dbReference>
<feature type="transmembrane region" description="Helical" evidence="6">
    <location>
        <begin position="317"/>
        <end position="345"/>
    </location>
</feature>
<evidence type="ECO:0000256" key="3">
    <source>
        <dbReference type="ARBA" id="ARBA00022692"/>
    </source>
</evidence>
<dbReference type="EMBL" id="JBHSZH010000001">
    <property type="protein sequence ID" value="MFC7078937.1"/>
    <property type="molecule type" value="Genomic_DNA"/>
</dbReference>
<dbReference type="RefSeq" id="WP_276282252.1">
    <property type="nucleotide sequence ID" value="NZ_CP119810.1"/>
</dbReference>
<dbReference type="NCBIfam" id="TIGR00785">
    <property type="entry name" value="dass"/>
    <property type="match status" value="1"/>
</dbReference>
<keyword evidence="8" id="KW-1185">Reference proteome</keyword>
<keyword evidence="2" id="KW-0813">Transport</keyword>
<gene>
    <name evidence="7" type="ORF">ACFQJ6_01125</name>
</gene>
<dbReference type="PROSITE" id="PS01271">
    <property type="entry name" value="NA_SULFATE"/>
    <property type="match status" value="1"/>
</dbReference>
<dbReference type="Proteomes" id="UP001596407">
    <property type="component" value="Unassembled WGS sequence"/>
</dbReference>
<dbReference type="PANTHER" id="PTHR10283:SF82">
    <property type="entry name" value="SOLUTE CARRIER FAMILY 13 MEMBER 2"/>
    <property type="match status" value="1"/>
</dbReference>
<evidence type="ECO:0000256" key="2">
    <source>
        <dbReference type="ARBA" id="ARBA00022448"/>
    </source>
</evidence>
<keyword evidence="4 6" id="KW-1133">Transmembrane helix</keyword>
<sequence>MKVPRPETEVPRPENWLVVLAVAAATLGVAAAPTPAGLTPTGQRALATAVFAAGLWITGALPLAVTALTVPVWLVALGVYPTLAAALTGFADPIVFLFLATFVLAAALRKHGLDRRVALELLGRVGTTPRRVVLGVMVTTAVLSMLVSNTATVALMAPIAVGVVRQIDAAADRSVENLHTATLLGVAYAGSIGGIGTLVGTPPNAIVVAQLADAGYEIDFAEWSVVGLPTVAATLPLSWYLLVRLYPPEEVDVSAARATARRSATEAGPLDRSARRVAAIFVAVAALWVVGGLDFLFAGVLPPEWQTTLFGGEGPRIFAAASAGGYQGLLYFVVVGLAAIPVLFLAGGVEWDDVERIDWGTLLLFGGGLTLADALSDTGATEWLAGAVLAAFGDAPLAVLLAAIVALTVALSELASNTATAAVLAPVLIEVGTELPASGVETAVLLPIASAVAASYGFALPVATPPNAIVFGTGEVTRGQMLRAGSVLDAVFVVVTTGVLLALAATLLPGVA</sequence>
<feature type="transmembrane region" description="Helical" evidence="6">
    <location>
        <begin position="487"/>
        <end position="508"/>
    </location>
</feature>
<evidence type="ECO:0000313" key="7">
    <source>
        <dbReference type="EMBL" id="MFC7078937.1"/>
    </source>
</evidence>
<dbReference type="AlphaFoldDB" id="A0ABD5WEF6"/>